<dbReference type="EMBL" id="MT161382">
    <property type="protein sequence ID" value="QJB21865.1"/>
    <property type="molecule type" value="Genomic_DNA"/>
</dbReference>
<gene>
    <name evidence="2" type="ORF">XccvBFoX2_gp46</name>
</gene>
<sequence>MRRDDRDSSERIGVIAIIICCLISICTYLPFIYFLVKK</sequence>
<keyword evidence="3" id="KW-1185">Reference proteome</keyword>
<proteinExistence type="predicted"/>
<keyword evidence="1" id="KW-0472">Membrane</keyword>
<protein>
    <submittedName>
        <fullName evidence="2">Uncharacterized protein</fullName>
    </submittedName>
</protein>
<reference evidence="2 3" key="1">
    <citation type="submission" date="2020-03" db="EMBL/GenBank/DDBJ databases">
        <title>Development of an integrated pest management strategy to control Xanthomonas campestris pv. campestris by using bacteriophages.</title>
        <authorList>
            <person name="Holtappels D."/>
            <person name="Rombouts S."/>
            <person name="Lavigne R."/>
            <person name="Wagemans J."/>
        </authorList>
    </citation>
    <scope>NUCLEOTIDE SEQUENCE [LARGE SCALE GENOMIC DNA]</scope>
</reference>
<accession>A0A858NPN5</accession>
<evidence type="ECO:0000256" key="1">
    <source>
        <dbReference type="SAM" id="Phobius"/>
    </source>
</evidence>
<organism evidence="2 3">
    <name type="scientific">Xanthomonas phage FoX2</name>
    <dbReference type="NCBI Taxonomy" id="2723898"/>
    <lineage>
        <taxon>Viruses</taxon>
        <taxon>Duplodnaviria</taxon>
        <taxon>Heunggongvirae</taxon>
        <taxon>Uroviricota</taxon>
        <taxon>Caudoviricetes</taxon>
        <taxon>Foxunavirus</taxon>
        <taxon>Foxunavirus fox2</taxon>
    </lineage>
</organism>
<keyword evidence="1" id="KW-1133">Transmembrane helix</keyword>
<evidence type="ECO:0000313" key="3">
    <source>
        <dbReference type="Proteomes" id="UP000671963"/>
    </source>
</evidence>
<name>A0A858NPN5_9CAUD</name>
<feature type="transmembrane region" description="Helical" evidence="1">
    <location>
        <begin position="12"/>
        <end position="36"/>
    </location>
</feature>
<dbReference type="Proteomes" id="UP000671963">
    <property type="component" value="Segment"/>
</dbReference>
<keyword evidence="1" id="KW-0812">Transmembrane</keyword>
<evidence type="ECO:0000313" key="2">
    <source>
        <dbReference type="EMBL" id="QJB21865.1"/>
    </source>
</evidence>